<name>A0A8T0J6T6_CERPU</name>
<dbReference type="AlphaFoldDB" id="A0A8T0J6T6"/>
<dbReference type="Proteomes" id="UP000822688">
    <property type="component" value="Chromosome 1"/>
</dbReference>
<organism evidence="1 2">
    <name type="scientific">Ceratodon purpureus</name>
    <name type="common">Fire moss</name>
    <name type="synonym">Dicranum purpureum</name>
    <dbReference type="NCBI Taxonomy" id="3225"/>
    <lineage>
        <taxon>Eukaryota</taxon>
        <taxon>Viridiplantae</taxon>
        <taxon>Streptophyta</taxon>
        <taxon>Embryophyta</taxon>
        <taxon>Bryophyta</taxon>
        <taxon>Bryophytina</taxon>
        <taxon>Bryopsida</taxon>
        <taxon>Dicranidae</taxon>
        <taxon>Pseudoditrichales</taxon>
        <taxon>Ditrichaceae</taxon>
        <taxon>Ceratodon</taxon>
    </lineage>
</organism>
<feature type="non-terminal residue" evidence="1">
    <location>
        <position position="156"/>
    </location>
</feature>
<evidence type="ECO:0000313" key="1">
    <source>
        <dbReference type="EMBL" id="KAG0590511.1"/>
    </source>
</evidence>
<reference evidence="1" key="1">
    <citation type="submission" date="2020-06" db="EMBL/GenBank/DDBJ databases">
        <title>WGS assembly of Ceratodon purpureus strain R40.</title>
        <authorList>
            <person name="Carey S.B."/>
            <person name="Jenkins J."/>
            <person name="Shu S."/>
            <person name="Lovell J.T."/>
            <person name="Sreedasyam A."/>
            <person name="Maumus F."/>
            <person name="Tiley G.P."/>
            <person name="Fernandez-Pozo N."/>
            <person name="Barry K."/>
            <person name="Chen C."/>
            <person name="Wang M."/>
            <person name="Lipzen A."/>
            <person name="Daum C."/>
            <person name="Saski C.A."/>
            <person name="Payton A.C."/>
            <person name="Mcbreen J.C."/>
            <person name="Conrad R.E."/>
            <person name="Kollar L.M."/>
            <person name="Olsson S."/>
            <person name="Huttunen S."/>
            <person name="Landis J.B."/>
            <person name="Wickett N.J."/>
            <person name="Johnson M.G."/>
            <person name="Rensing S.A."/>
            <person name="Grimwood J."/>
            <person name="Schmutz J."/>
            <person name="Mcdaniel S.F."/>
        </authorList>
    </citation>
    <scope>NUCLEOTIDE SEQUENCE</scope>
    <source>
        <strain evidence="1">R40</strain>
    </source>
</reference>
<proteinExistence type="predicted"/>
<evidence type="ECO:0000313" key="2">
    <source>
        <dbReference type="Proteomes" id="UP000822688"/>
    </source>
</evidence>
<keyword evidence="2" id="KW-1185">Reference proteome</keyword>
<protein>
    <submittedName>
        <fullName evidence="1">Uncharacterized protein</fullName>
    </submittedName>
</protein>
<comment type="caution">
    <text evidence="1">The sequence shown here is derived from an EMBL/GenBank/DDBJ whole genome shotgun (WGS) entry which is preliminary data.</text>
</comment>
<gene>
    <name evidence="1" type="ORF">KC19_1G104700</name>
</gene>
<accession>A0A8T0J6T6</accession>
<dbReference type="EMBL" id="CM026421">
    <property type="protein sequence ID" value="KAG0590511.1"/>
    <property type="molecule type" value="Genomic_DNA"/>
</dbReference>
<sequence length="156" mass="17371">MWSAERREEACAQPPSQHLRCDPEIRETQVRETLREQDLDEQWRCCAEEPGCGEELEVPERFSVAFIHDTKVLNAPFKLAVAVGQCAVKASNSSVSCVCLRSNSVVVAMIPVQRWSMLATVGSCTESLLPDPAQLGKLENVCFAPIPRLPPIYLQM</sequence>